<dbReference type="AlphaFoldDB" id="A0AAJ0MSY5"/>
<comment type="caution">
    <text evidence="2">The sequence shown here is derived from an EMBL/GenBank/DDBJ whole genome shotgun (WGS) entry which is preliminary data.</text>
</comment>
<protein>
    <submittedName>
        <fullName evidence="2">Uncharacterized protein</fullName>
    </submittedName>
</protein>
<gene>
    <name evidence="2" type="ORF">B0T23DRAFT_378540</name>
</gene>
<dbReference type="RefSeq" id="XP_062694711.1">
    <property type="nucleotide sequence ID" value="XM_062837103.1"/>
</dbReference>
<name>A0AAJ0MSY5_9PEZI</name>
<accession>A0AAJ0MSY5</accession>
<sequence>MWVWPRGETVFSLESQMSVRSSGLWLDFLSWSVRAFLVLIFPRKQPWRSPDLIHPSPAPAHLRSPSSQARTSPLLSPLPSARHFPRISYRTCTDQLPLERVFINCQPRKNWPLEMANAHYPKSCFTFPIIEVPDVEKKILPTGICVCQHPSITVQPTEKQATHPPQQLRPQPAKHLSSHTATAFGHCTKFHSPASICLAATIPH</sequence>
<feature type="compositionally biased region" description="Polar residues" evidence="1">
    <location>
        <begin position="64"/>
        <end position="74"/>
    </location>
</feature>
<feature type="compositionally biased region" description="Polar residues" evidence="1">
    <location>
        <begin position="156"/>
        <end position="169"/>
    </location>
</feature>
<evidence type="ECO:0000256" key="1">
    <source>
        <dbReference type="SAM" id="MobiDB-lite"/>
    </source>
</evidence>
<dbReference type="Proteomes" id="UP001285908">
    <property type="component" value="Unassembled WGS sequence"/>
</dbReference>
<feature type="region of interest" description="Disordered" evidence="1">
    <location>
        <begin position="58"/>
        <end position="78"/>
    </location>
</feature>
<feature type="region of interest" description="Disordered" evidence="1">
    <location>
        <begin position="156"/>
        <end position="175"/>
    </location>
</feature>
<keyword evidence="3" id="KW-1185">Reference proteome</keyword>
<dbReference type="EMBL" id="JAULSX010000003">
    <property type="protein sequence ID" value="KAK3495282.1"/>
    <property type="molecule type" value="Genomic_DNA"/>
</dbReference>
<evidence type="ECO:0000313" key="3">
    <source>
        <dbReference type="Proteomes" id="UP001285908"/>
    </source>
</evidence>
<evidence type="ECO:0000313" key="2">
    <source>
        <dbReference type="EMBL" id="KAK3495282.1"/>
    </source>
</evidence>
<proteinExistence type="predicted"/>
<reference evidence="2 3" key="1">
    <citation type="journal article" date="2023" name="Mol. Phylogenet. Evol.">
        <title>Genome-scale phylogeny and comparative genomics of the fungal order Sordariales.</title>
        <authorList>
            <person name="Hensen N."/>
            <person name="Bonometti L."/>
            <person name="Westerberg I."/>
            <person name="Brannstrom I.O."/>
            <person name="Guillou S."/>
            <person name="Cros-Aarteil S."/>
            <person name="Calhoun S."/>
            <person name="Haridas S."/>
            <person name="Kuo A."/>
            <person name="Mondo S."/>
            <person name="Pangilinan J."/>
            <person name="Riley R."/>
            <person name="LaButti K."/>
            <person name="Andreopoulos B."/>
            <person name="Lipzen A."/>
            <person name="Chen C."/>
            <person name="Yan M."/>
            <person name="Daum C."/>
            <person name="Ng V."/>
            <person name="Clum A."/>
            <person name="Steindorff A."/>
            <person name="Ohm R.A."/>
            <person name="Martin F."/>
            <person name="Silar P."/>
            <person name="Natvig D.O."/>
            <person name="Lalanne C."/>
            <person name="Gautier V."/>
            <person name="Ament-Velasquez S.L."/>
            <person name="Kruys A."/>
            <person name="Hutchinson M.I."/>
            <person name="Powell A.J."/>
            <person name="Barry K."/>
            <person name="Miller A.N."/>
            <person name="Grigoriev I.V."/>
            <person name="Debuchy R."/>
            <person name="Gladieux P."/>
            <person name="Hiltunen Thoren M."/>
            <person name="Johannesson H."/>
        </authorList>
    </citation>
    <scope>NUCLEOTIDE SEQUENCE [LARGE SCALE GENOMIC DNA]</scope>
    <source>
        <strain evidence="2 3">FGSC 10403</strain>
    </source>
</reference>
<organism evidence="2 3">
    <name type="scientific">Neurospora hispaniola</name>
    <dbReference type="NCBI Taxonomy" id="588809"/>
    <lineage>
        <taxon>Eukaryota</taxon>
        <taxon>Fungi</taxon>
        <taxon>Dikarya</taxon>
        <taxon>Ascomycota</taxon>
        <taxon>Pezizomycotina</taxon>
        <taxon>Sordariomycetes</taxon>
        <taxon>Sordariomycetidae</taxon>
        <taxon>Sordariales</taxon>
        <taxon>Sordariaceae</taxon>
        <taxon>Neurospora</taxon>
    </lineage>
</organism>
<dbReference type="GeneID" id="87874725"/>